<name>A0AA37W0R8_9GAMM</name>
<evidence type="ECO:0000313" key="4">
    <source>
        <dbReference type="EMBL" id="GLP95427.1"/>
    </source>
</evidence>
<dbReference type="PRINTS" id="PR00793">
    <property type="entry name" value="PROAMNOPTASE"/>
</dbReference>
<keyword evidence="5" id="KW-1185">Reference proteome</keyword>
<dbReference type="Gene3D" id="3.40.50.1820">
    <property type="entry name" value="alpha/beta hydrolase"/>
    <property type="match status" value="1"/>
</dbReference>
<evidence type="ECO:0000259" key="3">
    <source>
        <dbReference type="Pfam" id="PF08386"/>
    </source>
</evidence>
<evidence type="ECO:0000256" key="1">
    <source>
        <dbReference type="ARBA" id="ARBA00022801"/>
    </source>
</evidence>
<dbReference type="GO" id="GO:0008233">
    <property type="term" value="F:peptidase activity"/>
    <property type="evidence" value="ECO:0007669"/>
    <property type="project" value="InterPro"/>
</dbReference>
<comment type="caution">
    <text evidence="4">The sequence shown here is derived from an EMBL/GenBank/DDBJ whole genome shotgun (WGS) entry which is preliminary data.</text>
</comment>
<keyword evidence="1" id="KW-0378">Hydrolase</keyword>
<feature type="signal peptide" evidence="2">
    <location>
        <begin position="1"/>
        <end position="21"/>
    </location>
</feature>
<evidence type="ECO:0000256" key="2">
    <source>
        <dbReference type="SAM" id="SignalP"/>
    </source>
</evidence>
<dbReference type="Pfam" id="PF08386">
    <property type="entry name" value="Abhydrolase_4"/>
    <property type="match status" value="1"/>
</dbReference>
<gene>
    <name evidence="4" type="ORF">GCM10007895_07330</name>
</gene>
<proteinExistence type="predicted"/>
<dbReference type="RefSeq" id="WP_095506744.1">
    <property type="nucleotide sequence ID" value="NZ_BSNC01000002.1"/>
</dbReference>
<reference evidence="4" key="1">
    <citation type="journal article" date="2014" name="Int. J. Syst. Evol. Microbiol.">
        <title>Complete genome sequence of Corynebacterium casei LMG S-19264T (=DSM 44701T), isolated from a smear-ripened cheese.</title>
        <authorList>
            <consortium name="US DOE Joint Genome Institute (JGI-PGF)"/>
            <person name="Walter F."/>
            <person name="Albersmeier A."/>
            <person name="Kalinowski J."/>
            <person name="Ruckert C."/>
        </authorList>
    </citation>
    <scope>NUCLEOTIDE SEQUENCE</scope>
    <source>
        <strain evidence="4">NBRC 101628</strain>
    </source>
</reference>
<dbReference type="Proteomes" id="UP001161422">
    <property type="component" value="Unassembled WGS sequence"/>
</dbReference>
<dbReference type="PANTHER" id="PTHR43798">
    <property type="entry name" value="MONOACYLGLYCEROL LIPASE"/>
    <property type="match status" value="1"/>
</dbReference>
<dbReference type="SUPFAM" id="SSF53474">
    <property type="entry name" value="alpha/beta-Hydrolases"/>
    <property type="match status" value="1"/>
</dbReference>
<sequence>MRVRFSSLLLLLAFFILPASAQTETQTCYVEGLSEKLQCGSVSVPLDHQQPSGDQIDVHYLVLPAIKPIPNQAPLLAIAGGPGQSAIDNAALFDKVFTKVRQTRDILLIDQRGTGQSAMLACDEYSLSQQLAMDDSQVDHSVEIDKCLQQQQYPVRWFDTESGVRDFELVRQALGYPSVHLYGISYGTRAAQVYLKLFPDLVETTTLDGVVPMQQSVIAIGQAIERGFNMLLQDCQENANCHNTYPDLVLRFNDLQARLDKQPENLTVAHPLTAEPSPLTLTKAKLLGALRLAMYSPTTRALIPYAIDAASRDNFQPLLGLISLSSGAGDMAMGMHLSVICAEDFHRIDATLRESLQASYMGREMLKLFDAACPIWDMPPAPEQFSEVLKTDKPVLLLSGQMDPATPPSWGELATVGLTNAKHLVSPYAAHGVAMQTCANRLIADFINAGTLEALELECFDKDTRRSFYLNANSTEPQSFAGESNSDSN</sequence>
<dbReference type="EMBL" id="BSNC01000002">
    <property type="protein sequence ID" value="GLP95427.1"/>
    <property type="molecule type" value="Genomic_DNA"/>
</dbReference>
<dbReference type="InterPro" id="IPR029058">
    <property type="entry name" value="AB_hydrolase_fold"/>
</dbReference>
<dbReference type="PANTHER" id="PTHR43798:SF27">
    <property type="entry name" value="HYDROLASE ALPHA_BETA HYDROLASE FOLD FAMILY"/>
    <property type="match status" value="1"/>
</dbReference>
<keyword evidence="2" id="KW-0732">Signal</keyword>
<feature type="chain" id="PRO_5041362538" evidence="2">
    <location>
        <begin position="22"/>
        <end position="489"/>
    </location>
</feature>
<dbReference type="GO" id="GO:0016020">
    <property type="term" value="C:membrane"/>
    <property type="evidence" value="ECO:0007669"/>
    <property type="project" value="TreeGrafter"/>
</dbReference>
<dbReference type="AlphaFoldDB" id="A0AA37W0R8"/>
<accession>A0AA37W0R8</accession>
<dbReference type="GO" id="GO:0006508">
    <property type="term" value="P:proteolysis"/>
    <property type="evidence" value="ECO:0007669"/>
    <property type="project" value="InterPro"/>
</dbReference>
<dbReference type="InterPro" id="IPR050266">
    <property type="entry name" value="AB_hydrolase_sf"/>
</dbReference>
<reference evidence="4" key="2">
    <citation type="submission" date="2023-01" db="EMBL/GenBank/DDBJ databases">
        <title>Draft genome sequence of Paraferrimonas sedimenticola strain NBRC 101628.</title>
        <authorList>
            <person name="Sun Q."/>
            <person name="Mori K."/>
        </authorList>
    </citation>
    <scope>NUCLEOTIDE SEQUENCE</scope>
    <source>
        <strain evidence="4">NBRC 101628</strain>
    </source>
</reference>
<evidence type="ECO:0000313" key="5">
    <source>
        <dbReference type="Proteomes" id="UP001161422"/>
    </source>
</evidence>
<protein>
    <submittedName>
        <fullName evidence="4">Transporter</fullName>
    </submittedName>
</protein>
<dbReference type="InterPro" id="IPR013595">
    <property type="entry name" value="Pept_S33_TAP-like_C"/>
</dbReference>
<dbReference type="InterPro" id="IPR002410">
    <property type="entry name" value="Peptidase_S33"/>
</dbReference>
<organism evidence="4 5">
    <name type="scientific">Paraferrimonas sedimenticola</name>
    <dbReference type="NCBI Taxonomy" id="375674"/>
    <lineage>
        <taxon>Bacteria</taxon>
        <taxon>Pseudomonadati</taxon>
        <taxon>Pseudomonadota</taxon>
        <taxon>Gammaproteobacteria</taxon>
        <taxon>Alteromonadales</taxon>
        <taxon>Ferrimonadaceae</taxon>
        <taxon>Paraferrimonas</taxon>
    </lineage>
</organism>
<feature type="domain" description="Peptidase S33 tripeptidyl aminopeptidase-like C-terminal" evidence="3">
    <location>
        <begin position="361"/>
        <end position="459"/>
    </location>
</feature>